<proteinExistence type="inferred from homology"/>
<dbReference type="OrthoDB" id="7255009at2"/>
<keyword evidence="2" id="KW-0560">Oxidoreductase</keyword>
<dbReference type="AlphaFoldDB" id="A0A1G5ZHY4"/>
<comment type="similarity">
    <text evidence="1">Belongs to the short-chain dehydrogenases/reductases (SDR) family.</text>
</comment>
<dbReference type="Proteomes" id="UP000198588">
    <property type="component" value="Unassembled WGS sequence"/>
</dbReference>
<dbReference type="PROSITE" id="PS00061">
    <property type="entry name" value="ADH_SHORT"/>
    <property type="match status" value="1"/>
</dbReference>
<dbReference type="EMBL" id="FMXM01000020">
    <property type="protein sequence ID" value="SDA94374.1"/>
    <property type="molecule type" value="Genomic_DNA"/>
</dbReference>
<dbReference type="PANTHER" id="PTHR42760:SF115">
    <property type="entry name" value="3-OXOACYL-[ACYL-CARRIER-PROTEIN] REDUCTASE FABG"/>
    <property type="match status" value="1"/>
</dbReference>
<dbReference type="CDD" id="cd05233">
    <property type="entry name" value="SDR_c"/>
    <property type="match status" value="1"/>
</dbReference>
<dbReference type="GO" id="GO:0016616">
    <property type="term" value="F:oxidoreductase activity, acting on the CH-OH group of donors, NAD or NADP as acceptor"/>
    <property type="evidence" value="ECO:0007669"/>
    <property type="project" value="TreeGrafter"/>
</dbReference>
<dbReference type="Gene3D" id="3.40.50.720">
    <property type="entry name" value="NAD(P)-binding Rossmann-like Domain"/>
    <property type="match status" value="1"/>
</dbReference>
<dbReference type="InterPro" id="IPR020904">
    <property type="entry name" value="Sc_DH/Rdtase_CS"/>
</dbReference>
<dbReference type="PRINTS" id="PR00081">
    <property type="entry name" value="GDHRDH"/>
</dbReference>
<dbReference type="InterPro" id="IPR036291">
    <property type="entry name" value="NAD(P)-bd_dom_sf"/>
</dbReference>
<gene>
    <name evidence="3" type="ORF">SAMN02927914_05168</name>
</gene>
<dbReference type="Pfam" id="PF13561">
    <property type="entry name" value="adh_short_C2"/>
    <property type="match status" value="1"/>
</dbReference>
<dbReference type="PRINTS" id="PR00080">
    <property type="entry name" value="SDRFAMILY"/>
</dbReference>
<protein>
    <submittedName>
        <fullName evidence="3">3-oxoacyl-[acyl-carrier protein] reductase</fullName>
    </submittedName>
</protein>
<name>A0A1G5ZHY4_9HYPH</name>
<dbReference type="RefSeq" id="WP_091584087.1">
    <property type="nucleotide sequence ID" value="NZ_FMXM01000020.1"/>
</dbReference>
<dbReference type="FunFam" id="3.40.50.720:FF:000084">
    <property type="entry name" value="Short-chain dehydrogenase reductase"/>
    <property type="match status" value="1"/>
</dbReference>
<evidence type="ECO:0000256" key="2">
    <source>
        <dbReference type="ARBA" id="ARBA00023002"/>
    </source>
</evidence>
<dbReference type="PANTHER" id="PTHR42760">
    <property type="entry name" value="SHORT-CHAIN DEHYDROGENASES/REDUCTASES FAMILY MEMBER"/>
    <property type="match status" value="1"/>
</dbReference>
<dbReference type="SUPFAM" id="SSF51735">
    <property type="entry name" value="NAD(P)-binding Rossmann-fold domains"/>
    <property type="match status" value="1"/>
</dbReference>
<reference evidence="3 4" key="1">
    <citation type="submission" date="2016-10" db="EMBL/GenBank/DDBJ databases">
        <authorList>
            <person name="de Groot N.N."/>
        </authorList>
    </citation>
    <scope>NUCLEOTIDE SEQUENCE [LARGE SCALE GENOMIC DNA]</scope>
    <source>
        <strain evidence="3 4">CGMCC 1.12097</strain>
    </source>
</reference>
<sequence length="264" mass="28025">MPAEILDTTPRRALVTGAAGGLGREVAIQLAARGCAVAIADINAEGAAETARLVREKGAEAETIVGDFTREGAPEAAVEKVVARWGGIDILVNNAGYGVIEPFLDATYKSWTRTLALNVTALAMACKAAGRVMRDQRSGRIINITSPGSRMALPDYTAYTASKAGVDSITRAAAVALAPYGVLVNSLAPGMMDTEMQRSTEADLARANGRNDLQAFLDERTRRIPLGRRAEISEVAEAVIWLCLDSPKYMTAERLNMSGGLDKD</sequence>
<dbReference type="STRING" id="1165689.SAMN02927914_05168"/>
<accession>A0A1G5ZHY4</accession>
<dbReference type="InterPro" id="IPR002347">
    <property type="entry name" value="SDR_fam"/>
</dbReference>
<evidence type="ECO:0000256" key="1">
    <source>
        <dbReference type="ARBA" id="ARBA00006484"/>
    </source>
</evidence>
<organism evidence="3 4">
    <name type="scientific">Mesorhizobium qingshengii</name>
    <dbReference type="NCBI Taxonomy" id="1165689"/>
    <lineage>
        <taxon>Bacteria</taxon>
        <taxon>Pseudomonadati</taxon>
        <taxon>Pseudomonadota</taxon>
        <taxon>Alphaproteobacteria</taxon>
        <taxon>Hyphomicrobiales</taxon>
        <taxon>Phyllobacteriaceae</taxon>
        <taxon>Mesorhizobium</taxon>
    </lineage>
</organism>
<evidence type="ECO:0000313" key="3">
    <source>
        <dbReference type="EMBL" id="SDA94374.1"/>
    </source>
</evidence>
<evidence type="ECO:0000313" key="4">
    <source>
        <dbReference type="Proteomes" id="UP000198588"/>
    </source>
</evidence>